<dbReference type="Proteomes" id="UP000013520">
    <property type="component" value="Chromosome"/>
</dbReference>
<dbReference type="KEGG" id="dgi:Desgi_3645"/>
<evidence type="ECO:0000313" key="2">
    <source>
        <dbReference type="Proteomes" id="UP000013520"/>
    </source>
</evidence>
<evidence type="ECO:0000313" key="1">
    <source>
        <dbReference type="EMBL" id="AGL02968.1"/>
    </source>
</evidence>
<dbReference type="AlphaFoldDB" id="R4KIE2"/>
<protein>
    <recommendedName>
        <fullName evidence="3">Uracil-DNA glycosylase</fullName>
    </recommendedName>
</protein>
<organism evidence="1 2">
    <name type="scientific">Desulfoscipio gibsoniae DSM 7213</name>
    <dbReference type="NCBI Taxonomy" id="767817"/>
    <lineage>
        <taxon>Bacteria</taxon>
        <taxon>Bacillati</taxon>
        <taxon>Bacillota</taxon>
        <taxon>Clostridia</taxon>
        <taxon>Eubacteriales</taxon>
        <taxon>Desulfallaceae</taxon>
        <taxon>Desulfoscipio</taxon>
    </lineage>
</organism>
<dbReference type="HOGENOM" id="CLU_197489_1_0_9"/>
<reference evidence="1 2" key="1">
    <citation type="submission" date="2012-01" db="EMBL/GenBank/DDBJ databases">
        <title>Complete sequence of Desulfotomaculum gibsoniae DSM 7213.</title>
        <authorList>
            <consortium name="US DOE Joint Genome Institute"/>
            <person name="Lucas S."/>
            <person name="Han J."/>
            <person name="Lapidus A."/>
            <person name="Cheng J.-F."/>
            <person name="Goodwin L."/>
            <person name="Pitluck S."/>
            <person name="Peters L."/>
            <person name="Ovchinnikova G."/>
            <person name="Teshima H."/>
            <person name="Detter J.C."/>
            <person name="Han C."/>
            <person name="Tapia R."/>
            <person name="Land M."/>
            <person name="Hauser L."/>
            <person name="Kyrpides N."/>
            <person name="Ivanova N."/>
            <person name="Pagani I."/>
            <person name="Parshina S."/>
            <person name="Plugge C."/>
            <person name="Muyzer G."/>
            <person name="Kuever J."/>
            <person name="Ivanova A."/>
            <person name="Nazina T."/>
            <person name="Klenk H.-P."/>
            <person name="Brambilla E."/>
            <person name="Spring S."/>
            <person name="Stams A.F."/>
            <person name="Woyke T."/>
        </authorList>
    </citation>
    <scope>NUCLEOTIDE SEQUENCE [LARGE SCALE GENOMIC DNA]</scope>
    <source>
        <strain evidence="1 2">DSM 7213</strain>
    </source>
</reference>
<proteinExistence type="predicted"/>
<accession>R4KIE2</accession>
<dbReference type="STRING" id="767817.Desgi_3645"/>
<dbReference type="EMBL" id="CP003273">
    <property type="protein sequence ID" value="AGL02968.1"/>
    <property type="molecule type" value="Genomic_DNA"/>
</dbReference>
<evidence type="ECO:0008006" key="3">
    <source>
        <dbReference type="Google" id="ProtNLM"/>
    </source>
</evidence>
<sequence length="61" mass="7242">MVNCRKCKHFYITWDARFPNGCKSYGIRSKYNPAFEVLRVTGKGCLCFHEKKIKRIIRTNN</sequence>
<gene>
    <name evidence="1" type="ORF">Desgi_3645</name>
</gene>
<keyword evidence="2" id="KW-1185">Reference proteome</keyword>
<name>R4KIE2_9FIRM</name>